<gene>
    <name evidence="1" type="ORF">EVG15_10095</name>
</gene>
<accession>A0A519BK25</accession>
<dbReference type="Proteomes" id="UP000319296">
    <property type="component" value="Unassembled WGS sequence"/>
</dbReference>
<dbReference type="AlphaFoldDB" id="A0A519BK25"/>
<name>A0A519BK25_9DELT</name>
<evidence type="ECO:0008006" key="3">
    <source>
        <dbReference type="Google" id="ProtNLM"/>
    </source>
</evidence>
<protein>
    <recommendedName>
        <fullName evidence="3">DUF2281 domain-containing protein</fullName>
    </recommendedName>
</protein>
<dbReference type="EMBL" id="SGBB01000028">
    <property type="protein sequence ID" value="RZD17620.1"/>
    <property type="molecule type" value="Genomic_DNA"/>
</dbReference>
<proteinExistence type="predicted"/>
<evidence type="ECO:0000313" key="1">
    <source>
        <dbReference type="EMBL" id="RZD17620.1"/>
    </source>
</evidence>
<evidence type="ECO:0000313" key="2">
    <source>
        <dbReference type="Proteomes" id="UP000319296"/>
    </source>
</evidence>
<comment type="caution">
    <text evidence="1">The sequence shown here is derived from an EMBL/GenBank/DDBJ whole genome shotgun (WGS) entry which is preliminary data.</text>
</comment>
<reference evidence="1 2" key="1">
    <citation type="journal article" date="2019" name="ISME J.">
        <title>Insights into ecological role of a new deltaproteobacterial order Candidatus Acidulodesulfobacterales by metagenomics and metatranscriptomics.</title>
        <authorList>
            <person name="Tan S."/>
            <person name="Liu J."/>
            <person name="Fang Y."/>
            <person name="Hedlund B.P."/>
            <person name="Lian Z.H."/>
            <person name="Huang L.Y."/>
            <person name="Li J.T."/>
            <person name="Huang L.N."/>
            <person name="Li W.J."/>
            <person name="Jiang H.C."/>
            <person name="Dong H.L."/>
            <person name="Shu W.S."/>
        </authorList>
    </citation>
    <scope>NUCLEOTIDE SEQUENCE [LARGE SCALE GENOMIC DNA]</scope>
    <source>
        <strain evidence="1">AP1</strain>
    </source>
</reference>
<organism evidence="1 2">
    <name type="scientific">Candidatus Acididesulfobacter diazotrophicus</name>
    <dbReference type="NCBI Taxonomy" id="2597226"/>
    <lineage>
        <taxon>Bacteria</taxon>
        <taxon>Deltaproteobacteria</taxon>
        <taxon>Candidatus Acidulodesulfobacterales</taxon>
        <taxon>Candidatus Acididesulfobacter</taxon>
    </lineage>
</organism>
<sequence length="68" mass="8199">MKANNQDKIDLEKLPIEARKEIVDFYKLLLKKYNIEKNGKIDDVDIFFKNYDLDLASFKFDREKANER</sequence>